<feature type="domain" description="HTH araC/xylS-type" evidence="5">
    <location>
        <begin position="656"/>
        <end position="754"/>
    </location>
</feature>
<proteinExistence type="predicted"/>
<dbReference type="Proteomes" id="UP000309676">
    <property type="component" value="Unassembled WGS sequence"/>
</dbReference>
<accession>A0A5R9G5G5</accession>
<dbReference type="Pfam" id="PF12833">
    <property type="entry name" value="HTH_18"/>
    <property type="match status" value="1"/>
</dbReference>
<dbReference type="PROSITE" id="PS00041">
    <property type="entry name" value="HTH_ARAC_FAMILY_1"/>
    <property type="match status" value="1"/>
</dbReference>
<dbReference type="EMBL" id="VCIW01000008">
    <property type="protein sequence ID" value="TLS51602.1"/>
    <property type="molecule type" value="Genomic_DNA"/>
</dbReference>
<dbReference type="SMART" id="SM00342">
    <property type="entry name" value="HTH_ARAC"/>
    <property type="match status" value="1"/>
</dbReference>
<feature type="transmembrane region" description="Helical" evidence="4">
    <location>
        <begin position="288"/>
        <end position="308"/>
    </location>
</feature>
<dbReference type="OrthoDB" id="1975037at2"/>
<evidence type="ECO:0000313" key="7">
    <source>
        <dbReference type="Proteomes" id="UP000309676"/>
    </source>
</evidence>
<evidence type="ECO:0000256" key="4">
    <source>
        <dbReference type="SAM" id="Phobius"/>
    </source>
</evidence>
<dbReference type="AlphaFoldDB" id="A0A5R9G5G5"/>
<sequence length="758" mass="86470">MNRKRSYFLNNISFRHKLLYYSLLLSIVPILILGAVSSYIASMSMQKEVDRHHQILLQHLQRQIDDFYREADRVSVQLATQESVVQAMRLGPSMAHYEETRAAIDEVARMRASAPFPYDVSLVFTSFDMVYSNLYGLVPLSDFPLSGESGVVDPDPIGSTLLYPERAAERNEIVLVRPVPVFTTPSYGSIVLHVPIDALIRQLEQFQTGSGRELYIVDRHGRVIADNVVDESKRAAFFPPDAFERSAYASADGTAYRLSSLDSELSDWSFVALTPESQLTDKSKRIQIVTAWMALALALVWGLIAFLGSRRLYSPIKRLFQRVSQQTQTQAHEPSSKDLVAVEAYIQRMEKQNKDLQQQWNSNLPHIQENLLLGLLWGVTSEEEFLKHPGAGGLLQRRKYCVGVVEWDDSSSFRRRFGERDRALFMFAFRKIVEELCVEYSTPDIAITIASPNPEQIALIVGTDGEPERVAASFEPLAKQMREIVQKYLKNTITVTFSATRIGIGAIPGLYQEARSLLEFRMLLGPNLTISHRDIERSAPLLERQWIRELKNIATAAALAQTERAREELDAFVEALPARITDVQTARGLLSYFIGELAHQLHEIGADANDIFEENLYQRISRFHTVYEAAAWLREEVFPAIASRLREERDEKSRIDQVLQYIHAHFETDLSLQQLADIARLSPTQLSRMFKEVTGVPYADYLIAYRMEKAKYWLEHSDLPIKTIAERLRYTTVQNFTRIFKQVVGVPPAQYRRTLRGA</sequence>
<keyword evidence="7" id="KW-1185">Reference proteome</keyword>
<feature type="transmembrane region" description="Helical" evidence="4">
    <location>
        <begin position="20"/>
        <end position="41"/>
    </location>
</feature>
<dbReference type="PANTHER" id="PTHR43280">
    <property type="entry name" value="ARAC-FAMILY TRANSCRIPTIONAL REGULATOR"/>
    <property type="match status" value="1"/>
</dbReference>
<dbReference type="GO" id="GO:0043565">
    <property type="term" value="F:sequence-specific DNA binding"/>
    <property type="evidence" value="ECO:0007669"/>
    <property type="project" value="InterPro"/>
</dbReference>
<evidence type="ECO:0000259" key="5">
    <source>
        <dbReference type="PROSITE" id="PS01124"/>
    </source>
</evidence>
<dbReference type="InterPro" id="IPR018060">
    <property type="entry name" value="HTH_AraC"/>
</dbReference>
<dbReference type="InterPro" id="IPR009057">
    <property type="entry name" value="Homeodomain-like_sf"/>
</dbReference>
<keyword evidence="4" id="KW-1133">Transmembrane helix</keyword>
<name>A0A5R9G5G5_9BACL</name>
<keyword evidence="2" id="KW-0238">DNA-binding</keyword>
<dbReference type="PANTHER" id="PTHR43280:SF28">
    <property type="entry name" value="HTH-TYPE TRANSCRIPTIONAL ACTIVATOR RHAS"/>
    <property type="match status" value="1"/>
</dbReference>
<evidence type="ECO:0000256" key="1">
    <source>
        <dbReference type="ARBA" id="ARBA00023015"/>
    </source>
</evidence>
<keyword evidence="4" id="KW-0472">Membrane</keyword>
<dbReference type="SUPFAM" id="SSF46689">
    <property type="entry name" value="Homeodomain-like"/>
    <property type="match status" value="2"/>
</dbReference>
<dbReference type="Gene3D" id="1.10.10.60">
    <property type="entry name" value="Homeodomain-like"/>
    <property type="match status" value="2"/>
</dbReference>
<organism evidence="6 7">
    <name type="scientific">Paenibacillus antri</name>
    <dbReference type="NCBI Taxonomy" id="2582848"/>
    <lineage>
        <taxon>Bacteria</taxon>
        <taxon>Bacillati</taxon>
        <taxon>Bacillota</taxon>
        <taxon>Bacilli</taxon>
        <taxon>Bacillales</taxon>
        <taxon>Paenibacillaceae</taxon>
        <taxon>Paenibacillus</taxon>
    </lineage>
</organism>
<dbReference type="InterPro" id="IPR018062">
    <property type="entry name" value="HTH_AraC-typ_CS"/>
</dbReference>
<reference evidence="6 7" key="1">
    <citation type="submission" date="2019-05" db="EMBL/GenBank/DDBJ databases">
        <authorList>
            <person name="Narsing Rao M.P."/>
            <person name="Li W.J."/>
        </authorList>
    </citation>
    <scope>NUCLEOTIDE SEQUENCE [LARGE SCALE GENOMIC DNA]</scope>
    <source>
        <strain evidence="6 7">SYSU_K30003</strain>
    </source>
</reference>
<comment type="caution">
    <text evidence="6">The sequence shown here is derived from an EMBL/GenBank/DDBJ whole genome shotgun (WGS) entry which is preliminary data.</text>
</comment>
<keyword evidence="4" id="KW-0812">Transmembrane</keyword>
<evidence type="ECO:0000256" key="2">
    <source>
        <dbReference type="ARBA" id="ARBA00023125"/>
    </source>
</evidence>
<gene>
    <name evidence="6" type="ORF">FE782_13940</name>
</gene>
<evidence type="ECO:0000256" key="3">
    <source>
        <dbReference type="ARBA" id="ARBA00023163"/>
    </source>
</evidence>
<dbReference type="PROSITE" id="PS01124">
    <property type="entry name" value="HTH_ARAC_FAMILY_2"/>
    <property type="match status" value="1"/>
</dbReference>
<keyword evidence="1" id="KW-0805">Transcription regulation</keyword>
<keyword evidence="3" id="KW-0804">Transcription</keyword>
<dbReference type="RefSeq" id="WP_138194801.1">
    <property type="nucleotide sequence ID" value="NZ_VCIW01000008.1"/>
</dbReference>
<evidence type="ECO:0000313" key="6">
    <source>
        <dbReference type="EMBL" id="TLS51602.1"/>
    </source>
</evidence>
<protein>
    <submittedName>
        <fullName evidence="6">AraC family transcriptional regulator</fullName>
    </submittedName>
</protein>
<dbReference type="GO" id="GO:0003700">
    <property type="term" value="F:DNA-binding transcription factor activity"/>
    <property type="evidence" value="ECO:0007669"/>
    <property type="project" value="InterPro"/>
</dbReference>